<comment type="caution">
    <text evidence="1">The sequence shown here is derived from an EMBL/GenBank/DDBJ whole genome shotgun (WGS) entry which is preliminary data.</text>
</comment>
<keyword evidence="2" id="KW-1185">Reference proteome</keyword>
<dbReference type="EMBL" id="JAPTYD010000017">
    <property type="protein sequence ID" value="MCZ0962456.1"/>
    <property type="molecule type" value="Genomic_DNA"/>
</dbReference>
<name>A0ABT4J7N0_9RHOB</name>
<proteinExistence type="predicted"/>
<dbReference type="Pfam" id="PF20135">
    <property type="entry name" value="DUF6525"/>
    <property type="match status" value="1"/>
</dbReference>
<organism evidence="1 2">
    <name type="scientific">Paracoccus benzoatiresistens</name>
    <dbReference type="NCBI Taxonomy" id="2997341"/>
    <lineage>
        <taxon>Bacteria</taxon>
        <taxon>Pseudomonadati</taxon>
        <taxon>Pseudomonadota</taxon>
        <taxon>Alphaproteobacteria</taxon>
        <taxon>Rhodobacterales</taxon>
        <taxon>Paracoccaceae</taxon>
        <taxon>Paracoccus</taxon>
    </lineage>
</organism>
<dbReference type="Proteomes" id="UP001149822">
    <property type="component" value="Unassembled WGS sequence"/>
</dbReference>
<accession>A0ABT4J7N0</accession>
<dbReference type="InterPro" id="IPR045386">
    <property type="entry name" value="DUF6525"/>
</dbReference>
<sequence>MDHYDRLPPELRTWLAAAALPWSPRSVLRLWDRLLREMRGDVEAVLARLDRAERKMLAKDCLRIWGDSYPVEIVPTRGRLLATHQGSTGVH</sequence>
<gene>
    <name evidence="1" type="ORF">OU682_12580</name>
</gene>
<evidence type="ECO:0000313" key="1">
    <source>
        <dbReference type="EMBL" id="MCZ0962456.1"/>
    </source>
</evidence>
<reference evidence="1" key="1">
    <citation type="submission" date="2022-12" db="EMBL/GenBank/DDBJ databases">
        <title>Paracoccus sp. EF6 isolated from a lake water.</title>
        <authorList>
            <person name="Liu H."/>
        </authorList>
    </citation>
    <scope>NUCLEOTIDE SEQUENCE</scope>
    <source>
        <strain evidence="1">EF6</strain>
    </source>
</reference>
<protein>
    <submittedName>
        <fullName evidence="1">DUF6525 family protein</fullName>
    </submittedName>
</protein>
<dbReference type="RefSeq" id="WP_268942482.1">
    <property type="nucleotide sequence ID" value="NZ_JAPTYD010000017.1"/>
</dbReference>
<evidence type="ECO:0000313" key="2">
    <source>
        <dbReference type="Proteomes" id="UP001149822"/>
    </source>
</evidence>